<accession>A6LJW9</accession>
<dbReference type="STRING" id="391009.Tmel_0350"/>
<dbReference type="AlphaFoldDB" id="A6LJW9"/>
<dbReference type="eggNOG" id="COG1203">
    <property type="taxonomic scope" value="Bacteria"/>
</dbReference>
<organism evidence="1 2">
    <name type="scientific">Thermosipho melanesiensis (strain DSM 12029 / CIP 104789 / BI429)</name>
    <dbReference type="NCBI Taxonomy" id="391009"/>
    <lineage>
        <taxon>Bacteria</taxon>
        <taxon>Thermotogati</taxon>
        <taxon>Thermotogota</taxon>
        <taxon>Thermotogae</taxon>
        <taxon>Thermotogales</taxon>
        <taxon>Fervidobacteriaceae</taxon>
        <taxon>Thermosipho</taxon>
    </lineage>
</organism>
<reference evidence="1 2" key="2">
    <citation type="journal article" date="2009" name="Proc. Natl. Acad. Sci. U.S.A.">
        <title>On the chimeric nature, thermophilic origin, and phylogenetic placement of the Thermotogales.</title>
        <authorList>
            <person name="Zhaxybayeva O."/>
            <person name="Swithers K.S."/>
            <person name="Lapierre P."/>
            <person name="Fournier G.P."/>
            <person name="Bickhart D.M."/>
            <person name="DeBoy R.T."/>
            <person name="Nelson K.E."/>
            <person name="Nesbo C.L."/>
            <person name="Doolittle W.F."/>
            <person name="Gogarten J.P."/>
            <person name="Noll K.M."/>
        </authorList>
    </citation>
    <scope>NUCLEOTIDE SEQUENCE [LARGE SCALE GENOMIC DNA]</scope>
    <source>
        <strain evidence="2">DSM 12029 / CIP 104789 / BI429</strain>
    </source>
</reference>
<dbReference type="RefSeq" id="WP_012056581.1">
    <property type="nucleotide sequence ID" value="NC_009616.1"/>
</dbReference>
<reference evidence="1 2" key="1">
    <citation type="submission" date="2007-05" db="EMBL/GenBank/DDBJ databases">
        <title>Complete sequence of Thermosipho melanesiensis BI429.</title>
        <authorList>
            <consortium name="US DOE Joint Genome Institute"/>
            <person name="Copeland A."/>
            <person name="Lucas S."/>
            <person name="Lapidus A."/>
            <person name="Barry K."/>
            <person name="Glavina del Rio T."/>
            <person name="Dalin E."/>
            <person name="Tice H."/>
            <person name="Pitluck S."/>
            <person name="Chertkov O."/>
            <person name="Brettin T."/>
            <person name="Bruce D."/>
            <person name="Detter J.C."/>
            <person name="Han C."/>
            <person name="Schmutz J."/>
            <person name="Larimer F."/>
            <person name="Land M."/>
            <person name="Hauser L."/>
            <person name="Kyrpides N."/>
            <person name="Mikhailova N."/>
            <person name="Nelson K."/>
            <person name="Gogarten J.P."/>
            <person name="Noll K."/>
            <person name="Richardson P."/>
        </authorList>
    </citation>
    <scope>NUCLEOTIDE SEQUENCE [LARGE SCALE GENOMIC DNA]</scope>
    <source>
        <strain evidence="2">DSM 12029 / CIP 104789 / BI429</strain>
    </source>
</reference>
<sequence length="130" mass="15725">MNLIEGYSFSLFVPISIPVKKIKNMKNLLFKFKLIDKDDEFLDGKKVWDIFRNNDFNYVEHRLFSKIFSNFVVSLFNYRIEGKGIKEILKDEMFGEFYYAEDYSKYYSYDCGLNVEKFLKLKSSREYDFI</sequence>
<dbReference type="Proteomes" id="UP000001110">
    <property type="component" value="Chromosome"/>
</dbReference>
<dbReference type="HOGENOM" id="CLU_1937144_0_0_0"/>
<evidence type="ECO:0000313" key="2">
    <source>
        <dbReference type="Proteomes" id="UP000001110"/>
    </source>
</evidence>
<protein>
    <submittedName>
        <fullName evidence="1">Uncharacterized protein</fullName>
    </submittedName>
</protein>
<name>A6LJW9_THEM4</name>
<dbReference type="KEGG" id="tme:Tmel_0350"/>
<evidence type="ECO:0000313" key="1">
    <source>
        <dbReference type="EMBL" id="ABR30220.1"/>
    </source>
</evidence>
<proteinExistence type="predicted"/>
<gene>
    <name evidence="1" type="ordered locus">Tmel_0350</name>
</gene>
<dbReference type="EMBL" id="CP000716">
    <property type="protein sequence ID" value="ABR30220.1"/>
    <property type="molecule type" value="Genomic_DNA"/>
</dbReference>